<protein>
    <submittedName>
        <fullName evidence="1">Uncharacterized protein</fullName>
    </submittedName>
</protein>
<keyword evidence="2" id="KW-1185">Reference proteome</keyword>
<accession>A0A8H7WJ86</accession>
<dbReference type="AlphaFoldDB" id="A0A8H7WJ86"/>
<name>A0A8H7WJ86_9HELO</name>
<gene>
    <name evidence="1" type="ORF">IFR04_000838</name>
</gene>
<evidence type="ECO:0000313" key="1">
    <source>
        <dbReference type="EMBL" id="KAG4425894.1"/>
    </source>
</evidence>
<proteinExistence type="predicted"/>
<dbReference type="OrthoDB" id="3599936at2759"/>
<evidence type="ECO:0000313" key="2">
    <source>
        <dbReference type="Proteomes" id="UP000664132"/>
    </source>
</evidence>
<dbReference type="EMBL" id="JAFJYH010000006">
    <property type="protein sequence ID" value="KAG4425894.1"/>
    <property type="molecule type" value="Genomic_DNA"/>
</dbReference>
<reference evidence="1" key="1">
    <citation type="submission" date="2021-02" db="EMBL/GenBank/DDBJ databases">
        <title>Genome sequence Cadophora malorum strain M34.</title>
        <authorList>
            <person name="Stefanovic E."/>
            <person name="Vu D."/>
            <person name="Scully C."/>
            <person name="Dijksterhuis J."/>
            <person name="Roader J."/>
            <person name="Houbraken J."/>
        </authorList>
    </citation>
    <scope>NUCLEOTIDE SEQUENCE</scope>
    <source>
        <strain evidence="1">M34</strain>
    </source>
</reference>
<sequence>MATKLRNFLTKPFPPRPAKSFSQHLLALLALAAGILASPTGIRNIDAIAAQLQEQERANMKRDGYASAVEDMKDVEEDWVAPEGVNTVCYVM</sequence>
<organism evidence="1 2">
    <name type="scientific">Cadophora malorum</name>
    <dbReference type="NCBI Taxonomy" id="108018"/>
    <lineage>
        <taxon>Eukaryota</taxon>
        <taxon>Fungi</taxon>
        <taxon>Dikarya</taxon>
        <taxon>Ascomycota</taxon>
        <taxon>Pezizomycotina</taxon>
        <taxon>Leotiomycetes</taxon>
        <taxon>Helotiales</taxon>
        <taxon>Ploettnerulaceae</taxon>
        <taxon>Cadophora</taxon>
    </lineage>
</organism>
<comment type="caution">
    <text evidence="1">The sequence shown here is derived from an EMBL/GenBank/DDBJ whole genome shotgun (WGS) entry which is preliminary data.</text>
</comment>
<dbReference type="Proteomes" id="UP000664132">
    <property type="component" value="Unassembled WGS sequence"/>
</dbReference>